<name>A0A4V2SX30_9FIRM</name>
<sequence length="99" mass="11350">MFRELSAEGDMLRRSAMAARGGVSFFQSEECKDWLEKCVVCFKEEKIDDMFIDAVIALMDESQANFRRFDELLSTVRWLANLESNGGGCSCRGNQYVWC</sequence>
<accession>A0A4V2SX30</accession>
<dbReference type="EMBL" id="SLXT01000010">
    <property type="protein sequence ID" value="TCP64396.1"/>
    <property type="molecule type" value="Genomic_DNA"/>
</dbReference>
<evidence type="ECO:0000313" key="1">
    <source>
        <dbReference type="EMBL" id="TCP64396.1"/>
    </source>
</evidence>
<gene>
    <name evidence="1" type="ORF">EDD73_11095</name>
</gene>
<comment type="caution">
    <text evidence="1">The sequence shown here is derived from an EMBL/GenBank/DDBJ whole genome shotgun (WGS) entry which is preliminary data.</text>
</comment>
<proteinExistence type="predicted"/>
<organism evidence="1 2">
    <name type="scientific">Heliophilum fasciatum</name>
    <dbReference type="NCBI Taxonomy" id="35700"/>
    <lineage>
        <taxon>Bacteria</taxon>
        <taxon>Bacillati</taxon>
        <taxon>Bacillota</taxon>
        <taxon>Clostridia</taxon>
        <taxon>Eubacteriales</taxon>
        <taxon>Heliobacteriaceae</taxon>
        <taxon>Heliophilum</taxon>
    </lineage>
</organism>
<keyword evidence="2" id="KW-1185">Reference proteome</keyword>
<protein>
    <submittedName>
        <fullName evidence="1">Uncharacterized protein</fullName>
    </submittedName>
</protein>
<reference evidence="1 2" key="1">
    <citation type="submission" date="2019-03" db="EMBL/GenBank/DDBJ databases">
        <title>Genomic Encyclopedia of Type Strains, Phase IV (KMG-IV): sequencing the most valuable type-strain genomes for metagenomic binning, comparative biology and taxonomic classification.</title>
        <authorList>
            <person name="Goeker M."/>
        </authorList>
    </citation>
    <scope>NUCLEOTIDE SEQUENCE [LARGE SCALE GENOMIC DNA]</scope>
    <source>
        <strain evidence="1 2">DSM 11170</strain>
    </source>
</reference>
<dbReference type="RefSeq" id="WP_131919131.1">
    <property type="nucleotide sequence ID" value="NZ_JAOQNU010000010.1"/>
</dbReference>
<dbReference type="AlphaFoldDB" id="A0A4V2SX30"/>
<dbReference type="Proteomes" id="UP000294813">
    <property type="component" value="Unassembled WGS sequence"/>
</dbReference>
<evidence type="ECO:0000313" key="2">
    <source>
        <dbReference type="Proteomes" id="UP000294813"/>
    </source>
</evidence>